<dbReference type="CDD" id="cd16962">
    <property type="entry name" value="RuvC"/>
    <property type="match status" value="1"/>
</dbReference>
<evidence type="ECO:0000256" key="14">
    <source>
        <dbReference type="NCBIfam" id="TIGR00228"/>
    </source>
</evidence>
<feature type="active site" evidence="13">
    <location>
        <position position="143"/>
    </location>
</feature>
<dbReference type="NCBIfam" id="TIGR00228">
    <property type="entry name" value="ruvC"/>
    <property type="match status" value="1"/>
</dbReference>
<feature type="active site" evidence="13">
    <location>
        <position position="11"/>
    </location>
</feature>
<evidence type="ECO:0000256" key="2">
    <source>
        <dbReference type="ARBA" id="ARBA00022490"/>
    </source>
</evidence>
<evidence type="ECO:0000256" key="9">
    <source>
        <dbReference type="ARBA" id="ARBA00023125"/>
    </source>
</evidence>
<name>A0A0Q9YNF7_9GAMM</name>
<dbReference type="STRING" id="295108.HT99x_00735"/>
<feature type="binding site" evidence="13">
    <location>
        <position position="71"/>
    </location>
    <ligand>
        <name>Mg(2+)</name>
        <dbReference type="ChEBI" id="CHEBI:18420"/>
        <label>2</label>
    </ligand>
</feature>
<dbReference type="RefSeq" id="WP_083482795.1">
    <property type="nucleotide sequence ID" value="NZ_LKAJ02000001.1"/>
</dbReference>
<dbReference type="InterPro" id="IPR012337">
    <property type="entry name" value="RNaseH-like_sf"/>
</dbReference>
<comment type="similarity">
    <text evidence="1 13">Belongs to the RuvC family.</text>
</comment>
<reference evidence="16" key="3">
    <citation type="submission" date="2021-06" db="EMBL/GenBank/DDBJ databases">
        <title>Genomic Description and Analysis of Intracellular Bacteria, Candidatus Berkiella cookevillensis and Candidatus Berkiella aquae.</title>
        <authorList>
            <person name="Kidane D.T."/>
            <person name="Mehari Y.T."/>
            <person name="Rice F.C."/>
            <person name="Arivett B.A."/>
            <person name="Farone A.L."/>
            <person name="Berk S.G."/>
            <person name="Farone M.B."/>
        </authorList>
    </citation>
    <scope>NUCLEOTIDE SEQUENCE</scope>
    <source>
        <strain evidence="16">HT99</strain>
    </source>
</reference>
<evidence type="ECO:0000256" key="3">
    <source>
        <dbReference type="ARBA" id="ARBA00022722"/>
    </source>
</evidence>
<evidence type="ECO:0000256" key="6">
    <source>
        <dbReference type="ARBA" id="ARBA00022763"/>
    </source>
</evidence>
<dbReference type="NCBIfam" id="NF000711">
    <property type="entry name" value="PRK00039.2-1"/>
    <property type="match status" value="1"/>
</dbReference>
<evidence type="ECO:0000256" key="11">
    <source>
        <dbReference type="ARBA" id="ARBA00023204"/>
    </source>
</evidence>
<evidence type="ECO:0000256" key="12">
    <source>
        <dbReference type="ARBA" id="ARBA00029354"/>
    </source>
</evidence>
<keyword evidence="17" id="KW-1185">Reference proteome</keyword>
<dbReference type="Proteomes" id="UP000051497">
    <property type="component" value="Unassembled WGS sequence"/>
</dbReference>
<dbReference type="SUPFAM" id="SSF53098">
    <property type="entry name" value="Ribonuclease H-like"/>
    <property type="match status" value="1"/>
</dbReference>
<accession>A0A0Q9YNF7</accession>
<keyword evidence="9 13" id="KW-0238">DNA-binding</keyword>
<dbReference type="Gene3D" id="3.30.420.10">
    <property type="entry name" value="Ribonuclease H-like superfamily/Ribonuclease H"/>
    <property type="match status" value="1"/>
</dbReference>
<dbReference type="PATRIC" id="fig|1590043.3.peg.735"/>
<keyword evidence="3 13" id="KW-0540">Nuclease</keyword>
<evidence type="ECO:0000256" key="8">
    <source>
        <dbReference type="ARBA" id="ARBA00022842"/>
    </source>
</evidence>
<dbReference type="GO" id="GO:0048476">
    <property type="term" value="C:Holliday junction resolvase complex"/>
    <property type="evidence" value="ECO:0007669"/>
    <property type="project" value="UniProtKB-UniRule"/>
</dbReference>
<dbReference type="HAMAP" id="MF_00034">
    <property type="entry name" value="RuvC"/>
    <property type="match status" value="1"/>
</dbReference>
<dbReference type="PRINTS" id="PR00696">
    <property type="entry name" value="RSOLVASERUVC"/>
</dbReference>
<evidence type="ECO:0000256" key="13">
    <source>
        <dbReference type="HAMAP-Rule" id="MF_00034"/>
    </source>
</evidence>
<dbReference type="InterPro" id="IPR020563">
    <property type="entry name" value="X-over_junc_endoDNase_Mg_BS"/>
</dbReference>
<evidence type="ECO:0000256" key="5">
    <source>
        <dbReference type="ARBA" id="ARBA00022759"/>
    </source>
</evidence>
<dbReference type="EMBL" id="LKAJ01000002">
    <property type="protein sequence ID" value="KRG22315.1"/>
    <property type="molecule type" value="Genomic_DNA"/>
</dbReference>
<gene>
    <name evidence="13 15" type="primary">ruvC</name>
    <name evidence="15" type="ORF">HT99x_00735</name>
    <name evidence="16" type="ORF">HT99x_013670</name>
</gene>
<organism evidence="15">
    <name type="scientific">Candidatus Berkiella aquae</name>
    <dbReference type="NCBI Taxonomy" id="295108"/>
    <lineage>
        <taxon>Bacteria</taxon>
        <taxon>Pseudomonadati</taxon>
        <taxon>Pseudomonadota</taxon>
        <taxon>Gammaproteobacteria</taxon>
        <taxon>Candidatus Berkiellales</taxon>
        <taxon>Candidatus Berkiellaceae</taxon>
        <taxon>Candidatus Berkiella</taxon>
    </lineage>
</organism>
<dbReference type="GO" id="GO:0003677">
    <property type="term" value="F:DNA binding"/>
    <property type="evidence" value="ECO:0007669"/>
    <property type="project" value="UniProtKB-KW"/>
</dbReference>
<dbReference type="EC" id="3.1.21.10" evidence="13 14"/>
<keyword evidence="4 13" id="KW-0479">Metal-binding</keyword>
<dbReference type="OrthoDB" id="9805499at2"/>
<dbReference type="PANTHER" id="PTHR30194:SF3">
    <property type="entry name" value="CROSSOVER JUNCTION ENDODEOXYRIBONUCLEASE RUVC"/>
    <property type="match status" value="1"/>
</dbReference>
<comment type="subcellular location">
    <subcellularLocation>
        <location evidence="13">Cytoplasm</location>
    </subcellularLocation>
</comment>
<keyword evidence="8 13" id="KW-0460">Magnesium</keyword>
<comment type="subunit">
    <text evidence="13">Homodimer which binds Holliday junction (HJ) DNA. The HJ becomes 2-fold symmetrical on binding to RuvC with unstacked arms; it has a different conformation from HJ DNA in complex with RuvA. In the full resolvosome a probable DNA-RuvA(4)-RuvB(12)-RuvC(2) complex forms which resolves the HJ.</text>
</comment>
<dbReference type="PANTHER" id="PTHR30194">
    <property type="entry name" value="CROSSOVER JUNCTION ENDODEOXYRIBONUCLEASE RUVC"/>
    <property type="match status" value="1"/>
</dbReference>
<feature type="binding site" evidence="13">
    <location>
        <position position="143"/>
    </location>
    <ligand>
        <name>Mg(2+)</name>
        <dbReference type="ChEBI" id="CHEBI:18420"/>
        <label>1</label>
    </ligand>
</feature>
<dbReference type="GO" id="GO:0006281">
    <property type="term" value="P:DNA repair"/>
    <property type="evidence" value="ECO:0007669"/>
    <property type="project" value="UniProtKB-UniRule"/>
</dbReference>
<proteinExistence type="inferred from homology"/>
<comment type="caution">
    <text evidence="15">The sequence shown here is derived from an EMBL/GenBank/DDBJ whole genome shotgun (WGS) entry which is preliminary data.</text>
</comment>
<dbReference type="GO" id="GO:0006310">
    <property type="term" value="P:DNA recombination"/>
    <property type="evidence" value="ECO:0007669"/>
    <property type="project" value="UniProtKB-UniRule"/>
</dbReference>
<dbReference type="GO" id="GO:0005737">
    <property type="term" value="C:cytoplasm"/>
    <property type="evidence" value="ECO:0007669"/>
    <property type="project" value="UniProtKB-SubCell"/>
</dbReference>
<sequence>MPVTRRILGIDPGSRITGVGIIEKNEKEAPQCLFGGCIRLTAPEESMRLGSLFAEIQTLVQTYQPTEIAIEQVFVNKNVRSALKLGQARGVAIAAVMQANLMVYEYAPRQIKQAITGSGAADKSQIQHMVQVLLSLEQKPQVDASDALAVALCHLHTDLTAQKVSRKSTHRRNRLAWESYDRTTSR</sequence>
<dbReference type="GO" id="GO:0000287">
    <property type="term" value="F:magnesium ion binding"/>
    <property type="evidence" value="ECO:0007669"/>
    <property type="project" value="UniProtKB-UniRule"/>
</dbReference>
<evidence type="ECO:0000256" key="4">
    <source>
        <dbReference type="ARBA" id="ARBA00022723"/>
    </source>
</evidence>
<dbReference type="EMBL" id="LKAJ02000001">
    <property type="protein sequence ID" value="MCS5712484.1"/>
    <property type="molecule type" value="Genomic_DNA"/>
</dbReference>
<dbReference type="InterPro" id="IPR002176">
    <property type="entry name" value="X-over_junc_endoDNase_RuvC"/>
</dbReference>
<evidence type="ECO:0000313" key="15">
    <source>
        <dbReference type="EMBL" id="KRG22315.1"/>
    </source>
</evidence>
<dbReference type="FunFam" id="3.30.420.10:FF:000002">
    <property type="entry name" value="Crossover junction endodeoxyribonuclease RuvC"/>
    <property type="match status" value="1"/>
</dbReference>
<keyword evidence="5 13" id="KW-0255">Endonuclease</keyword>
<keyword evidence="7 13" id="KW-0378">Hydrolase</keyword>
<comment type="cofactor">
    <cofactor evidence="13">
        <name>Mg(2+)</name>
        <dbReference type="ChEBI" id="CHEBI:18420"/>
    </cofactor>
    <text evidence="13">Binds 2 Mg(2+) ion per subunit.</text>
</comment>
<dbReference type="AlphaFoldDB" id="A0A0Q9YNF7"/>
<evidence type="ECO:0000256" key="10">
    <source>
        <dbReference type="ARBA" id="ARBA00023172"/>
    </source>
</evidence>
<dbReference type="InterPro" id="IPR036397">
    <property type="entry name" value="RNaseH_sf"/>
</dbReference>
<reference evidence="16" key="2">
    <citation type="journal article" date="2016" name="Genome Announc.">
        <title>Draft Genome Sequences of Two Novel Amoeba-Resistant Intranuclear Bacteria, 'Candidatus Berkiella cookevillensis' and 'Candidatus Berkiella aquae'.</title>
        <authorList>
            <person name="Mehari Y.T."/>
            <person name="Arivett B.A."/>
            <person name="Farone A.L."/>
            <person name="Gunderson J.H."/>
            <person name="Farone M.B."/>
        </authorList>
    </citation>
    <scope>NUCLEOTIDE SEQUENCE</scope>
    <source>
        <strain evidence="16">HT99</strain>
    </source>
</reference>
<dbReference type="GO" id="GO:0008821">
    <property type="term" value="F:crossover junction DNA endonuclease activity"/>
    <property type="evidence" value="ECO:0007669"/>
    <property type="project" value="UniProtKB-UniRule"/>
</dbReference>
<reference evidence="15" key="1">
    <citation type="submission" date="2015-09" db="EMBL/GenBank/DDBJ databases">
        <title>Draft Genome Sequences of Two Novel Amoeba-resistant Intranuclear Bacteria, Candidatus Berkiella cookevillensis and Candidatus Berkiella aquae.</title>
        <authorList>
            <person name="Mehari Y.T."/>
            <person name="Arivett B.A."/>
            <person name="Farone A.L."/>
            <person name="Gunderson J.H."/>
            <person name="Farone M.B."/>
        </authorList>
    </citation>
    <scope>NUCLEOTIDE SEQUENCE [LARGE SCALE GENOMIC DNA]</scope>
    <source>
        <strain evidence="15">HT99</strain>
    </source>
</reference>
<evidence type="ECO:0000256" key="1">
    <source>
        <dbReference type="ARBA" id="ARBA00009518"/>
    </source>
</evidence>
<dbReference type="Pfam" id="PF02075">
    <property type="entry name" value="RuvC"/>
    <property type="match status" value="1"/>
</dbReference>
<feature type="active site" evidence="13">
    <location>
        <position position="71"/>
    </location>
</feature>
<evidence type="ECO:0000256" key="7">
    <source>
        <dbReference type="ARBA" id="ARBA00022801"/>
    </source>
</evidence>
<evidence type="ECO:0000313" key="17">
    <source>
        <dbReference type="Proteomes" id="UP000051497"/>
    </source>
</evidence>
<keyword evidence="11 13" id="KW-0234">DNA repair</keyword>
<dbReference type="PROSITE" id="PS01321">
    <property type="entry name" value="RUVC"/>
    <property type="match status" value="1"/>
</dbReference>
<protein>
    <recommendedName>
        <fullName evidence="13 14">Crossover junction endodeoxyribonuclease RuvC</fullName>
        <ecNumber evidence="13 14">3.1.21.10</ecNumber>
    </recommendedName>
    <alternativeName>
        <fullName evidence="13">Holliday junction nuclease RuvC</fullName>
    </alternativeName>
    <alternativeName>
        <fullName evidence="13">Holliday junction resolvase RuvC</fullName>
    </alternativeName>
</protein>
<comment type="function">
    <text evidence="13">The RuvA-RuvB-RuvC complex processes Holliday junction (HJ) DNA during genetic recombination and DNA repair. Endonuclease that resolves HJ intermediates. Cleaves cruciform DNA by making single-stranded nicks across the HJ at symmetrical positions within the homologous arms, yielding a 5'-phosphate and a 3'-hydroxyl group; requires a central core of homology in the junction. The consensus cleavage sequence is 5'-(A/T)TT(C/G)-3'. Cleavage occurs on the 3'-side of the TT dinucleotide at the point of strand exchange. HJ branch migration catalyzed by RuvA-RuvB allows RuvC to scan DNA until it finds its consensus sequence, where it cleaves and resolves the cruciform DNA.</text>
</comment>
<evidence type="ECO:0000313" key="16">
    <source>
        <dbReference type="EMBL" id="MCS5712484.1"/>
    </source>
</evidence>
<keyword evidence="2 13" id="KW-0963">Cytoplasm</keyword>
<keyword evidence="6 13" id="KW-0227">DNA damage</keyword>
<keyword evidence="10 13" id="KW-0233">DNA recombination</keyword>
<feature type="binding site" evidence="13">
    <location>
        <position position="11"/>
    </location>
    <ligand>
        <name>Mg(2+)</name>
        <dbReference type="ChEBI" id="CHEBI:18420"/>
        <label>1</label>
    </ligand>
</feature>
<comment type="catalytic activity">
    <reaction evidence="12 13">
        <text>Endonucleolytic cleavage at a junction such as a reciprocal single-stranded crossover between two homologous DNA duplexes (Holliday junction).</text>
        <dbReference type="EC" id="3.1.21.10"/>
    </reaction>
</comment>